<name>A0A402AP17_9CHLR</name>
<comment type="caution">
    <text evidence="1">The sequence shown here is derived from an EMBL/GenBank/DDBJ whole genome shotgun (WGS) entry which is preliminary data.</text>
</comment>
<evidence type="ECO:0000313" key="1">
    <source>
        <dbReference type="EMBL" id="GCE20941.1"/>
    </source>
</evidence>
<dbReference type="AlphaFoldDB" id="A0A402AP17"/>
<accession>A0A402AP17</accession>
<protein>
    <submittedName>
        <fullName evidence="1">Uncharacterized protein</fullName>
    </submittedName>
</protein>
<sequence length="86" mass="9871">MLITCIWSLSFEIHSEEAKDAQEAIMSIINKYNHFLQRSSDKERILMAFNQAIDKSSSSFGGSYARRALTDCKASYLSLFSNYRAY</sequence>
<organism evidence="1 2">
    <name type="scientific">Dictyobacter kobayashii</name>
    <dbReference type="NCBI Taxonomy" id="2014872"/>
    <lineage>
        <taxon>Bacteria</taxon>
        <taxon>Bacillati</taxon>
        <taxon>Chloroflexota</taxon>
        <taxon>Ktedonobacteria</taxon>
        <taxon>Ktedonobacterales</taxon>
        <taxon>Dictyobacteraceae</taxon>
        <taxon>Dictyobacter</taxon>
    </lineage>
</organism>
<proteinExistence type="predicted"/>
<reference evidence="2" key="1">
    <citation type="submission" date="2018-12" db="EMBL/GenBank/DDBJ databases">
        <title>Tengunoibacter tsumagoiensis gen. nov., sp. nov., Dictyobacter kobayashii sp. nov., D. alpinus sp. nov., and D. joshuensis sp. nov. and description of Dictyobacteraceae fam. nov. within the order Ktedonobacterales isolated from Tengu-no-mugimeshi.</title>
        <authorList>
            <person name="Wang C.M."/>
            <person name="Zheng Y."/>
            <person name="Sakai Y."/>
            <person name="Toyoda A."/>
            <person name="Minakuchi Y."/>
            <person name="Abe K."/>
            <person name="Yokota A."/>
            <person name="Yabe S."/>
        </authorList>
    </citation>
    <scope>NUCLEOTIDE SEQUENCE [LARGE SCALE GENOMIC DNA]</scope>
    <source>
        <strain evidence="2">Uno11</strain>
    </source>
</reference>
<gene>
    <name evidence="1" type="ORF">KDK_47410</name>
</gene>
<evidence type="ECO:0000313" key="2">
    <source>
        <dbReference type="Proteomes" id="UP000287188"/>
    </source>
</evidence>
<keyword evidence="2" id="KW-1185">Reference proteome</keyword>
<dbReference type="EMBL" id="BIFS01000001">
    <property type="protein sequence ID" value="GCE20941.1"/>
    <property type="molecule type" value="Genomic_DNA"/>
</dbReference>
<dbReference type="Proteomes" id="UP000287188">
    <property type="component" value="Unassembled WGS sequence"/>
</dbReference>